<dbReference type="WBParaSite" id="maker-uti_cns_0017645-snap-gene-0.2-mRNA-1">
    <property type="protein sequence ID" value="maker-uti_cns_0017645-snap-gene-0.2-mRNA-1"/>
    <property type="gene ID" value="maker-uti_cns_0017645-snap-gene-0.2"/>
</dbReference>
<organism evidence="6 7">
    <name type="scientific">Macrostomum lignano</name>
    <dbReference type="NCBI Taxonomy" id="282301"/>
    <lineage>
        <taxon>Eukaryota</taxon>
        <taxon>Metazoa</taxon>
        <taxon>Spiralia</taxon>
        <taxon>Lophotrochozoa</taxon>
        <taxon>Platyhelminthes</taxon>
        <taxon>Rhabditophora</taxon>
        <taxon>Macrostomorpha</taxon>
        <taxon>Macrostomida</taxon>
        <taxon>Macrostomidae</taxon>
        <taxon>Macrostomum</taxon>
    </lineage>
</organism>
<keyword evidence="3" id="KW-0732">Signal</keyword>
<name>A0A1I8IV08_9PLAT</name>
<protein>
    <submittedName>
        <fullName evidence="7">TSP1_spondin domain-containing protein</fullName>
    </submittedName>
</protein>
<evidence type="ECO:0000256" key="5">
    <source>
        <dbReference type="ARBA" id="ARBA00023157"/>
    </source>
</evidence>
<dbReference type="InterPro" id="IPR036383">
    <property type="entry name" value="TSP1_rpt_sf"/>
</dbReference>
<dbReference type="InterPro" id="IPR052065">
    <property type="entry name" value="Compl_asym_regulator"/>
</dbReference>
<dbReference type="PANTHER" id="PTHR22906">
    <property type="entry name" value="PROPERDIN"/>
    <property type="match status" value="1"/>
</dbReference>
<dbReference type="Proteomes" id="UP000095280">
    <property type="component" value="Unplaced"/>
</dbReference>
<evidence type="ECO:0000256" key="4">
    <source>
        <dbReference type="ARBA" id="ARBA00022737"/>
    </source>
</evidence>
<accession>A0A1I8IV08</accession>
<keyword evidence="2" id="KW-0964">Secreted</keyword>
<evidence type="ECO:0000256" key="3">
    <source>
        <dbReference type="ARBA" id="ARBA00022729"/>
    </source>
</evidence>
<dbReference type="PROSITE" id="PS50092">
    <property type="entry name" value="TSP1"/>
    <property type="match status" value="2"/>
</dbReference>
<dbReference type="Gene3D" id="2.20.100.10">
    <property type="entry name" value="Thrombospondin type-1 (TSP1) repeat"/>
    <property type="match status" value="2"/>
</dbReference>
<comment type="subcellular location">
    <subcellularLocation>
        <location evidence="1">Secreted</location>
    </subcellularLocation>
</comment>
<evidence type="ECO:0000313" key="7">
    <source>
        <dbReference type="WBParaSite" id="maker-uti_cns_0017645-snap-gene-0.2-mRNA-1"/>
    </source>
</evidence>
<dbReference type="Pfam" id="PF00090">
    <property type="entry name" value="TSP_1"/>
    <property type="match status" value="2"/>
</dbReference>
<evidence type="ECO:0000256" key="1">
    <source>
        <dbReference type="ARBA" id="ARBA00004613"/>
    </source>
</evidence>
<proteinExistence type="predicted"/>
<dbReference type="InterPro" id="IPR000884">
    <property type="entry name" value="TSP1_rpt"/>
</dbReference>
<evidence type="ECO:0000256" key="2">
    <source>
        <dbReference type="ARBA" id="ARBA00022525"/>
    </source>
</evidence>
<keyword evidence="5" id="KW-1015">Disulfide bond</keyword>
<keyword evidence="4" id="KW-0677">Repeat</keyword>
<dbReference type="SUPFAM" id="SSF82895">
    <property type="entry name" value="TSP-1 type 1 repeat"/>
    <property type="match status" value="2"/>
</dbReference>
<dbReference type="PANTHER" id="PTHR22906:SF43">
    <property type="entry name" value="PROPERDIN"/>
    <property type="match status" value="1"/>
</dbReference>
<evidence type="ECO:0000313" key="6">
    <source>
        <dbReference type="Proteomes" id="UP000095280"/>
    </source>
</evidence>
<dbReference type="AlphaFoldDB" id="A0A1I8IV08"/>
<reference evidence="7" key="1">
    <citation type="submission" date="2016-11" db="UniProtKB">
        <authorList>
            <consortium name="WormBaseParasite"/>
        </authorList>
    </citation>
    <scope>IDENTIFICATION</scope>
</reference>
<keyword evidence="6" id="KW-1185">Reference proteome</keyword>
<sequence>MDTTAPSSEAVSCPEICFSQRRSRLRYCDSPEPKLGGKPCEGERSQAEDCSSRCTVHGRWGEWSSWGICNADCVSVRQRLCNNPPPRNGGRPLQRRL</sequence>